<reference evidence="5" key="1">
    <citation type="submission" date="2017-02" db="UniProtKB">
        <authorList>
            <consortium name="WormBaseParasite"/>
        </authorList>
    </citation>
    <scope>IDENTIFICATION</scope>
</reference>
<feature type="binding site" evidence="1">
    <location>
        <position position="79"/>
    </location>
    <ligand>
        <name>Zn(2+)</name>
        <dbReference type="ChEBI" id="CHEBI:29105"/>
    </ligand>
</feature>
<accession>A0A0N4UZB5</accession>
<evidence type="ECO:0000256" key="1">
    <source>
        <dbReference type="PIRSR" id="PIRSR605301-1"/>
    </source>
</evidence>
<keyword evidence="1" id="KW-0862">Zinc</keyword>
<gene>
    <name evidence="3" type="ORF">EVEC_LOCUS2666</name>
</gene>
<dbReference type="STRING" id="51028.A0A0N4UZB5"/>
<organism evidence="5">
    <name type="scientific">Enterobius vermicularis</name>
    <name type="common">Human pinworm</name>
    <dbReference type="NCBI Taxonomy" id="51028"/>
    <lineage>
        <taxon>Eukaryota</taxon>
        <taxon>Metazoa</taxon>
        <taxon>Ecdysozoa</taxon>
        <taxon>Nematoda</taxon>
        <taxon>Chromadorea</taxon>
        <taxon>Rhabditida</taxon>
        <taxon>Spirurina</taxon>
        <taxon>Oxyuridomorpha</taxon>
        <taxon>Oxyuroidea</taxon>
        <taxon>Oxyuridae</taxon>
        <taxon>Enterobius</taxon>
    </lineage>
</organism>
<evidence type="ECO:0000313" key="5">
    <source>
        <dbReference type="WBParaSite" id="EVEC_0000295801-mRNA-1"/>
    </source>
</evidence>
<evidence type="ECO:0000313" key="4">
    <source>
        <dbReference type="Proteomes" id="UP000274131"/>
    </source>
</evidence>
<dbReference type="SMART" id="SM01388">
    <property type="entry name" value="Mob1_phocein"/>
    <property type="match status" value="1"/>
</dbReference>
<proteinExistence type="predicted"/>
<keyword evidence="4" id="KW-1185">Reference proteome</keyword>
<evidence type="ECO:0000313" key="3">
    <source>
        <dbReference type="EMBL" id="VDD87523.1"/>
    </source>
</evidence>
<reference evidence="3 4" key="2">
    <citation type="submission" date="2018-10" db="EMBL/GenBank/DDBJ databases">
        <authorList>
            <consortium name="Pathogen Informatics"/>
        </authorList>
    </citation>
    <scope>NUCLEOTIDE SEQUENCE [LARGE SCALE GENOMIC DNA]</scope>
</reference>
<dbReference type="OrthoDB" id="8170117at2759"/>
<dbReference type="EMBL" id="UXUI01007427">
    <property type="protein sequence ID" value="VDD87523.1"/>
    <property type="molecule type" value="Genomic_DNA"/>
</dbReference>
<feature type="binding site" evidence="1">
    <location>
        <position position="158"/>
    </location>
    <ligand>
        <name>Zn(2+)</name>
        <dbReference type="ChEBI" id="CHEBI:29105"/>
    </ligand>
</feature>
<feature type="region of interest" description="Disordered" evidence="2">
    <location>
        <begin position="1"/>
        <end position="22"/>
    </location>
</feature>
<dbReference type="Pfam" id="PF03637">
    <property type="entry name" value="Mob1_phocein"/>
    <property type="match status" value="1"/>
</dbReference>
<evidence type="ECO:0000256" key="2">
    <source>
        <dbReference type="SAM" id="MobiDB-lite"/>
    </source>
</evidence>
<dbReference type="SUPFAM" id="SSF101152">
    <property type="entry name" value="Mob1/phocein"/>
    <property type="match status" value="1"/>
</dbReference>
<dbReference type="AlphaFoldDB" id="A0A0N4UZB5"/>
<feature type="binding site" evidence="1">
    <location>
        <position position="163"/>
    </location>
    <ligand>
        <name>Zn(2+)</name>
        <dbReference type="ChEBI" id="CHEBI:29105"/>
    </ligand>
</feature>
<protein>
    <submittedName>
        <fullName evidence="5">MOB kinase activator-like 1</fullName>
    </submittedName>
</protein>
<keyword evidence="1" id="KW-0479">Metal-binding</keyword>
<dbReference type="InterPro" id="IPR036703">
    <property type="entry name" value="MOB_kinase_act_sf"/>
</dbReference>
<dbReference type="PANTHER" id="PTHR22599">
    <property type="entry name" value="MPS ONE BINDER KINASE ACTIVATOR-LIKE MOB"/>
    <property type="match status" value="1"/>
</dbReference>
<dbReference type="InterPro" id="IPR005301">
    <property type="entry name" value="MOB_kinase_act_fam"/>
</dbReference>
<feature type="binding site" evidence="1">
    <location>
        <position position="84"/>
    </location>
    <ligand>
        <name>Zn(2+)</name>
        <dbReference type="ChEBI" id="CHEBI:29105"/>
    </ligand>
</feature>
<dbReference type="Gene3D" id="1.20.140.30">
    <property type="entry name" value="MOB kinase activator"/>
    <property type="match status" value="1"/>
</dbReference>
<dbReference type="Proteomes" id="UP000274131">
    <property type="component" value="Unassembled WGS sequence"/>
</dbReference>
<name>A0A0N4UZB5_ENTVE</name>
<dbReference type="WBParaSite" id="EVEC_0000295801-mRNA-1">
    <property type="protein sequence ID" value="EVEC_0000295801-mRNA-1"/>
    <property type="gene ID" value="EVEC_0000295801"/>
</dbReference>
<sequence length="218" mass="24987">MAEAELTRMSNAAQSKQRKKNLETPVDLQQYASATLGSSNLRDAVKLPNGENLNEWIAVNILDFFNQISMLYGTITEHCTSLSCPKMCAGPLYEYFWSDEAKAVSCSAPVYIDYLFAAVREQLDDENIFPSQVGVPFPPNFMHVAKTIMRRLFRVYAHIYHQHLDLIEQLKELEHLNTSFKHFMLFVHEFDLIETEHLAPLKEFIDVLAPNRESGSNI</sequence>